<dbReference type="RefSeq" id="WP_167546593.1">
    <property type="nucleotide sequence ID" value="NZ_CP036264.1"/>
</dbReference>
<evidence type="ECO:0000313" key="2">
    <source>
        <dbReference type="Proteomes" id="UP000321353"/>
    </source>
</evidence>
<reference evidence="1 2" key="1">
    <citation type="submission" date="2019-02" db="EMBL/GenBank/DDBJ databases">
        <title>Planctomycetal bacteria perform biofilm scaping via a novel small molecule.</title>
        <authorList>
            <person name="Jeske O."/>
            <person name="Boedeker C."/>
            <person name="Wiegand S."/>
            <person name="Breitling P."/>
            <person name="Kallscheuer N."/>
            <person name="Jogler M."/>
            <person name="Rohde M."/>
            <person name="Petersen J."/>
            <person name="Medema M.H."/>
            <person name="Surup F."/>
            <person name="Jogler C."/>
        </authorList>
    </citation>
    <scope>NUCLEOTIDE SEQUENCE [LARGE SCALE GENOMIC DNA]</scope>
    <source>
        <strain evidence="1 2">Mal15</strain>
    </source>
</reference>
<proteinExistence type="predicted"/>
<dbReference type="Pfam" id="PF07586">
    <property type="entry name" value="HXXSHH"/>
    <property type="match status" value="1"/>
</dbReference>
<dbReference type="Proteomes" id="UP000321353">
    <property type="component" value="Chromosome"/>
</dbReference>
<evidence type="ECO:0000313" key="1">
    <source>
        <dbReference type="EMBL" id="QEF96463.1"/>
    </source>
</evidence>
<sequence>MRTSEPTLPRRRILTAAGYTIALPMFASLRDVPFVREVCAAEPERSSSDTEHQLPKRFCCIFFPNGVSLPPAGHPAHDDWHWFPHREGRDYVLTRPLEPLANYRDELTILSGLSHPAMRSSIAHLTADSFLTGADSSREYTNSISLDQLIAKHLGAQTRFPSLTLSSDGGVGTPGRTQTLSFSASGRPIPSLSQPRAIFNRLFGVQEQTVAEQRRRFGRDQSILDNVLEETATLGQGLSAGDRRRLDEYTTSVREIEKRLASSDRWLDVQRPNVDPADFELAATPHDDVQEYIRVIYDLMYVAFLTDSTRSITYQITSEDAKGIGDRFPSAIGLPGHHSLSHGTGKENGYENWARYDQFLTTQFAYFIERLRSTSDPFQQGSLLDHSCILYGCSTSRTHQAVNYPLILAGGKAMGFSHGTHKRFDESRYRLSDLYVTLLQQFGIEADRFADSTTSLSEVLGV</sequence>
<evidence type="ECO:0008006" key="3">
    <source>
        <dbReference type="Google" id="ProtNLM"/>
    </source>
</evidence>
<keyword evidence="2" id="KW-1185">Reference proteome</keyword>
<dbReference type="InterPro" id="IPR011447">
    <property type="entry name" value="DUF1552"/>
</dbReference>
<name>A0A5B9M716_9BACT</name>
<accession>A0A5B9M716</accession>
<dbReference type="EMBL" id="CP036264">
    <property type="protein sequence ID" value="QEF96463.1"/>
    <property type="molecule type" value="Genomic_DNA"/>
</dbReference>
<protein>
    <recommendedName>
        <fullName evidence="3">DUF1552 domain-containing protein</fullName>
    </recommendedName>
</protein>
<organism evidence="1 2">
    <name type="scientific">Stieleria maiorica</name>
    <dbReference type="NCBI Taxonomy" id="2795974"/>
    <lineage>
        <taxon>Bacteria</taxon>
        <taxon>Pseudomonadati</taxon>
        <taxon>Planctomycetota</taxon>
        <taxon>Planctomycetia</taxon>
        <taxon>Pirellulales</taxon>
        <taxon>Pirellulaceae</taxon>
        <taxon>Stieleria</taxon>
    </lineage>
</organism>
<dbReference type="KEGG" id="smam:Mal15_04910"/>
<dbReference type="AlphaFoldDB" id="A0A5B9M716"/>
<gene>
    <name evidence="1" type="ORF">Mal15_04910</name>
</gene>